<evidence type="ECO:0000256" key="1">
    <source>
        <dbReference type="SAM" id="MobiDB-lite"/>
    </source>
</evidence>
<feature type="region of interest" description="Disordered" evidence="1">
    <location>
        <begin position="1"/>
        <end position="25"/>
    </location>
</feature>
<dbReference type="EMBL" id="MU032349">
    <property type="protein sequence ID" value="KAF3763486.1"/>
    <property type="molecule type" value="Genomic_DNA"/>
</dbReference>
<reference evidence="2" key="1">
    <citation type="journal article" date="2020" name="Phytopathology">
        <title>Genome sequence of the chestnut blight fungus Cryphonectria parasitica EP155: A fundamental resource for an archetypical invasive plant pathogen.</title>
        <authorList>
            <person name="Crouch J.A."/>
            <person name="Dawe A."/>
            <person name="Aerts A."/>
            <person name="Barry K."/>
            <person name="Churchill A.C.L."/>
            <person name="Grimwood J."/>
            <person name="Hillman B."/>
            <person name="Milgroom M.G."/>
            <person name="Pangilinan J."/>
            <person name="Smith M."/>
            <person name="Salamov A."/>
            <person name="Schmutz J."/>
            <person name="Yadav J."/>
            <person name="Grigoriev I.V."/>
            <person name="Nuss D."/>
        </authorList>
    </citation>
    <scope>NUCLEOTIDE SEQUENCE</scope>
    <source>
        <strain evidence="2">EP155</strain>
    </source>
</reference>
<proteinExistence type="predicted"/>
<dbReference type="RefSeq" id="XP_040774447.1">
    <property type="nucleotide sequence ID" value="XM_040920693.1"/>
</dbReference>
<comment type="caution">
    <text evidence="2">The sequence shown here is derived from an EMBL/GenBank/DDBJ whole genome shotgun (WGS) entry which is preliminary data.</text>
</comment>
<evidence type="ECO:0000313" key="2">
    <source>
        <dbReference type="EMBL" id="KAF3763486.1"/>
    </source>
</evidence>
<dbReference type="AlphaFoldDB" id="A0A9P4XYY9"/>
<dbReference type="Proteomes" id="UP000803844">
    <property type="component" value="Unassembled WGS sequence"/>
</dbReference>
<keyword evidence="3" id="KW-1185">Reference proteome</keyword>
<gene>
    <name evidence="2" type="ORF">M406DRAFT_332001</name>
</gene>
<dbReference type="GeneID" id="63837822"/>
<name>A0A9P4XYY9_CRYP1</name>
<accession>A0A9P4XYY9</accession>
<sequence length="194" mass="21123">MDEAVPSRWGDRSLIQKGEGEEGGQAERAVMVERLLKPTSDYESDGNNAAALQAARSQENAAIRKHADWDSPAGAICRAHQQAKIHLAISTPDLPPIPHEVLNINLAVCPFVPLAGLIILYALSLAAELMVTPAWRNQYIREVVPLLHKSVTKVRRRSWPGVGGGDGDQAPEEQAAKVKALDQWCLDHGVSELM</sequence>
<protein>
    <submittedName>
        <fullName evidence="2">Uncharacterized protein</fullName>
    </submittedName>
</protein>
<organism evidence="2 3">
    <name type="scientific">Cryphonectria parasitica (strain ATCC 38755 / EP155)</name>
    <dbReference type="NCBI Taxonomy" id="660469"/>
    <lineage>
        <taxon>Eukaryota</taxon>
        <taxon>Fungi</taxon>
        <taxon>Dikarya</taxon>
        <taxon>Ascomycota</taxon>
        <taxon>Pezizomycotina</taxon>
        <taxon>Sordariomycetes</taxon>
        <taxon>Sordariomycetidae</taxon>
        <taxon>Diaporthales</taxon>
        <taxon>Cryphonectriaceae</taxon>
        <taxon>Cryphonectria-Endothia species complex</taxon>
        <taxon>Cryphonectria</taxon>
    </lineage>
</organism>
<evidence type="ECO:0000313" key="3">
    <source>
        <dbReference type="Proteomes" id="UP000803844"/>
    </source>
</evidence>